<keyword evidence="5 6" id="KW-0472">Membrane</keyword>
<feature type="transmembrane region" description="Helical" evidence="6">
    <location>
        <begin position="203"/>
        <end position="225"/>
    </location>
</feature>
<feature type="transmembrane region" description="Helical" evidence="6">
    <location>
        <begin position="500"/>
        <end position="521"/>
    </location>
</feature>
<dbReference type="GO" id="GO:0016020">
    <property type="term" value="C:membrane"/>
    <property type="evidence" value="ECO:0007669"/>
    <property type="project" value="UniProtKB-SubCell"/>
</dbReference>
<feature type="transmembrane region" description="Helical" evidence="6">
    <location>
        <begin position="460"/>
        <end position="480"/>
    </location>
</feature>
<feature type="transmembrane region" description="Helical" evidence="6">
    <location>
        <begin position="58"/>
        <end position="77"/>
    </location>
</feature>
<keyword evidence="9" id="KW-1185">Reference proteome</keyword>
<name>A0A835P9H5_VANPL</name>
<dbReference type="EMBL" id="JADCNL010000006">
    <property type="protein sequence ID" value="KAG0476143.1"/>
    <property type="molecule type" value="Genomic_DNA"/>
</dbReference>
<accession>A0A835P9H5</accession>
<evidence type="ECO:0000313" key="9">
    <source>
        <dbReference type="Proteomes" id="UP000636800"/>
    </source>
</evidence>
<feature type="transmembrane region" description="Helical" evidence="6">
    <location>
        <begin position="353"/>
        <end position="371"/>
    </location>
</feature>
<dbReference type="SUPFAM" id="SSF103473">
    <property type="entry name" value="MFS general substrate transporter"/>
    <property type="match status" value="1"/>
</dbReference>
<dbReference type="AlphaFoldDB" id="A0A835P9H5"/>
<comment type="caution">
    <text evidence="7">The sequence shown here is derived from an EMBL/GenBank/DDBJ whole genome shotgun (WGS) entry which is preliminary data.</text>
</comment>
<comment type="subcellular location">
    <subcellularLocation>
        <location evidence="1">Membrane</location>
        <topology evidence="1">Multi-pass membrane protein</topology>
    </subcellularLocation>
</comment>
<evidence type="ECO:0000256" key="5">
    <source>
        <dbReference type="ARBA" id="ARBA00023136"/>
    </source>
</evidence>
<dbReference type="PANTHER" id="PTHR11654">
    <property type="entry name" value="OLIGOPEPTIDE TRANSPORTER-RELATED"/>
    <property type="match status" value="1"/>
</dbReference>
<dbReference type="OrthoDB" id="8904098at2759"/>
<dbReference type="InterPro" id="IPR036259">
    <property type="entry name" value="MFS_trans_sf"/>
</dbReference>
<keyword evidence="3 6" id="KW-0812">Transmembrane</keyword>
<dbReference type="GO" id="GO:0022857">
    <property type="term" value="F:transmembrane transporter activity"/>
    <property type="evidence" value="ECO:0007669"/>
    <property type="project" value="InterPro"/>
</dbReference>
<evidence type="ECO:0000256" key="4">
    <source>
        <dbReference type="ARBA" id="ARBA00022989"/>
    </source>
</evidence>
<proteinExistence type="inferred from homology"/>
<evidence type="ECO:0000256" key="1">
    <source>
        <dbReference type="ARBA" id="ARBA00004141"/>
    </source>
</evidence>
<evidence type="ECO:0000313" key="7">
    <source>
        <dbReference type="EMBL" id="KAG0449510.1"/>
    </source>
</evidence>
<organism evidence="7 10">
    <name type="scientific">Vanilla planifolia</name>
    <name type="common">Vanilla</name>
    <dbReference type="NCBI Taxonomy" id="51239"/>
    <lineage>
        <taxon>Eukaryota</taxon>
        <taxon>Viridiplantae</taxon>
        <taxon>Streptophyta</taxon>
        <taxon>Embryophyta</taxon>
        <taxon>Tracheophyta</taxon>
        <taxon>Spermatophyta</taxon>
        <taxon>Magnoliopsida</taxon>
        <taxon>Liliopsida</taxon>
        <taxon>Asparagales</taxon>
        <taxon>Orchidaceae</taxon>
        <taxon>Vanilloideae</taxon>
        <taxon>Vanilleae</taxon>
        <taxon>Vanilla</taxon>
    </lineage>
</organism>
<dbReference type="Pfam" id="PF00854">
    <property type="entry name" value="PTR2"/>
    <property type="match status" value="1"/>
</dbReference>
<sequence length="531" mass="57850">MEVEKKAGRGVDALPVRSSATLVGDGAVDFHGRIADKATTGGWRAAPFIIVNELAERMAFYAILFNMVIFLVAEMHQDLPDATTNVTNWIGTAFVLTLLGAFLADAYLGRFLTIVIFSCFYVASSKPQGTVLLTMVASIDSLRPLPCSLEGCHPATDRQNAFLFASLYAIAVGTGGIKPCISSFGADQFDEGDAGEASTKYSFFSWFFFAINLGVLIGITLVAYIEDRNGWGWGIGISAAGTFISLLILLAGSPLYRHQRPHGSAFTRFLQVLIAACRNYAAGGASGEKTELFELKTELSDIPGVRKLQHTNQYSFLDRAAAMTTVVAIDNRWKLCTVTQVEELKSFVRVLPIWLTTIAFPFAFFHINLFTTQALATNRRLSAHFLVPAGSVAVFTAANGLIVIPLYEWFGAAFFRRFTGHPRGLSSLQRIGVGMFVTIPTFVAAALVEFHRRRAAETLTFWWLLPQYFMLGLAEAFTLVGQLEFFYNEATDGTKSISSALFLSAAGVGSWMSSLLVKVVVRATGGKERGG</sequence>
<evidence type="ECO:0000256" key="2">
    <source>
        <dbReference type="ARBA" id="ARBA00005982"/>
    </source>
</evidence>
<feature type="transmembrane region" description="Helical" evidence="6">
    <location>
        <begin position="427"/>
        <end position="448"/>
    </location>
</feature>
<feature type="transmembrane region" description="Helical" evidence="6">
    <location>
        <begin position="89"/>
        <end position="108"/>
    </location>
</feature>
<evidence type="ECO:0000313" key="8">
    <source>
        <dbReference type="EMBL" id="KAG0476143.1"/>
    </source>
</evidence>
<comment type="similarity">
    <text evidence="2">Belongs to the major facilitator superfamily. Proton-dependent oligopeptide transporter (POT/PTR) (TC 2.A.17) family.</text>
</comment>
<keyword evidence="4 6" id="KW-1133">Transmembrane helix</keyword>
<dbReference type="Proteomes" id="UP000636800">
    <property type="component" value="Chromosome 6"/>
</dbReference>
<protein>
    <submittedName>
        <fullName evidence="7">Uncharacterized protein</fullName>
    </submittedName>
</protein>
<dbReference type="Gene3D" id="1.20.1250.20">
    <property type="entry name" value="MFS general substrate transporter like domains"/>
    <property type="match status" value="1"/>
</dbReference>
<feature type="transmembrane region" description="Helical" evidence="6">
    <location>
        <begin position="231"/>
        <end position="251"/>
    </location>
</feature>
<reference evidence="9 10" key="1">
    <citation type="journal article" date="2020" name="Nat. Food">
        <title>A phased Vanilla planifolia genome enables genetic improvement of flavour and production.</title>
        <authorList>
            <person name="Hasing T."/>
            <person name="Tang H."/>
            <person name="Brym M."/>
            <person name="Khazi F."/>
            <person name="Huang T."/>
            <person name="Chambers A.H."/>
        </authorList>
    </citation>
    <scope>NUCLEOTIDE SEQUENCE [LARGE SCALE GENOMIC DNA]</scope>
    <source>
        <tissue evidence="7">Leaf</tissue>
    </source>
</reference>
<evidence type="ECO:0000313" key="10">
    <source>
        <dbReference type="Proteomes" id="UP000639772"/>
    </source>
</evidence>
<feature type="transmembrane region" description="Helical" evidence="6">
    <location>
        <begin position="383"/>
        <end position="407"/>
    </location>
</feature>
<evidence type="ECO:0000256" key="3">
    <source>
        <dbReference type="ARBA" id="ARBA00022692"/>
    </source>
</evidence>
<evidence type="ECO:0000256" key="6">
    <source>
        <dbReference type="SAM" id="Phobius"/>
    </source>
</evidence>
<dbReference type="EMBL" id="JADCNM010000180">
    <property type="protein sequence ID" value="KAG0449510.1"/>
    <property type="molecule type" value="Genomic_DNA"/>
</dbReference>
<gene>
    <name evidence="8" type="ORF">HPP92_012984</name>
    <name evidence="7" type="ORF">HPP92_027269</name>
</gene>
<dbReference type="InterPro" id="IPR000109">
    <property type="entry name" value="POT_fam"/>
</dbReference>
<dbReference type="Proteomes" id="UP000639772">
    <property type="component" value="Unassembled WGS sequence"/>
</dbReference>